<accession>A0A9P8UID7</accession>
<sequence>MIRNPICRIADAIVDESQVVGQSLPSGSAKEGVDSGNEPFPFAKVQLHIRRASMKHPGRIYCSVSVFPLTESHHCSRSLLGAKKKKEKYRSTVTPKQRLVGGDFAYASEFRLYKFGGAFLEWSHSVRPGIFATAFYVAYENTEAVANFLGTASITKVEAPGGSEPPKSGCSGLVCGTAGSQSWEDRCRAACCFTKKSDIIKPDCVWLHVHVSEPIWPHYRSPSYSEDAGLPATTGAGLVQGSQYVHSTGSRVTLEISVEVASLIAAQPASMPAASSTVPSLQGYSTPVILHTKRKPSRLGSFSCRSRTLICADASRARIPSASVKVGFSWCGEAGILSDTAWLQVIIGTKPLHQPSN</sequence>
<evidence type="ECO:0000313" key="1">
    <source>
        <dbReference type="EMBL" id="KAH6652664.1"/>
    </source>
</evidence>
<protein>
    <submittedName>
        <fullName evidence="1">Uncharacterized protein</fullName>
    </submittedName>
</protein>
<keyword evidence="2" id="KW-1185">Reference proteome</keyword>
<dbReference type="RefSeq" id="XP_045956941.1">
    <property type="nucleotide sequence ID" value="XM_046100143.1"/>
</dbReference>
<dbReference type="EMBL" id="JAGPXC010000005">
    <property type="protein sequence ID" value="KAH6652664.1"/>
    <property type="molecule type" value="Genomic_DNA"/>
</dbReference>
<organism evidence="1 2">
    <name type="scientific">Truncatella angustata</name>
    <dbReference type="NCBI Taxonomy" id="152316"/>
    <lineage>
        <taxon>Eukaryota</taxon>
        <taxon>Fungi</taxon>
        <taxon>Dikarya</taxon>
        <taxon>Ascomycota</taxon>
        <taxon>Pezizomycotina</taxon>
        <taxon>Sordariomycetes</taxon>
        <taxon>Xylariomycetidae</taxon>
        <taxon>Amphisphaeriales</taxon>
        <taxon>Sporocadaceae</taxon>
        <taxon>Truncatella</taxon>
    </lineage>
</organism>
<dbReference type="Proteomes" id="UP000758603">
    <property type="component" value="Unassembled WGS sequence"/>
</dbReference>
<dbReference type="GeneID" id="70129035"/>
<name>A0A9P8UID7_9PEZI</name>
<reference evidence="1" key="1">
    <citation type="journal article" date="2021" name="Nat. Commun.">
        <title>Genetic determinants of endophytism in the Arabidopsis root mycobiome.</title>
        <authorList>
            <person name="Mesny F."/>
            <person name="Miyauchi S."/>
            <person name="Thiergart T."/>
            <person name="Pickel B."/>
            <person name="Atanasova L."/>
            <person name="Karlsson M."/>
            <person name="Huettel B."/>
            <person name="Barry K.W."/>
            <person name="Haridas S."/>
            <person name="Chen C."/>
            <person name="Bauer D."/>
            <person name="Andreopoulos W."/>
            <person name="Pangilinan J."/>
            <person name="LaButti K."/>
            <person name="Riley R."/>
            <person name="Lipzen A."/>
            <person name="Clum A."/>
            <person name="Drula E."/>
            <person name="Henrissat B."/>
            <person name="Kohler A."/>
            <person name="Grigoriev I.V."/>
            <person name="Martin F.M."/>
            <person name="Hacquard S."/>
        </authorList>
    </citation>
    <scope>NUCLEOTIDE SEQUENCE</scope>
    <source>
        <strain evidence="1">MPI-SDFR-AT-0073</strain>
    </source>
</reference>
<gene>
    <name evidence="1" type="ORF">BKA67DRAFT_536393</name>
</gene>
<evidence type="ECO:0000313" key="2">
    <source>
        <dbReference type="Proteomes" id="UP000758603"/>
    </source>
</evidence>
<comment type="caution">
    <text evidence="1">The sequence shown here is derived from an EMBL/GenBank/DDBJ whole genome shotgun (WGS) entry which is preliminary data.</text>
</comment>
<proteinExistence type="predicted"/>
<dbReference type="AlphaFoldDB" id="A0A9P8UID7"/>